<accession>A0ABQ3HQP4</accession>
<gene>
    <name evidence="3" type="primary">dsbF</name>
    <name evidence="3" type="ORF">GCM10011376_35640</name>
</gene>
<feature type="chain" id="PRO_5047246011" evidence="1">
    <location>
        <begin position="28"/>
        <end position="177"/>
    </location>
</feature>
<dbReference type="EMBL" id="BNAD01000015">
    <property type="protein sequence ID" value="GHE18954.1"/>
    <property type="molecule type" value="Genomic_DNA"/>
</dbReference>
<keyword evidence="1" id="KW-0732">Signal</keyword>
<comment type="caution">
    <text evidence="3">The sequence shown here is derived from an EMBL/GenBank/DDBJ whole genome shotgun (WGS) entry which is preliminary data.</text>
</comment>
<evidence type="ECO:0000259" key="2">
    <source>
        <dbReference type="PROSITE" id="PS51352"/>
    </source>
</evidence>
<feature type="domain" description="Thioredoxin" evidence="2">
    <location>
        <begin position="42"/>
        <end position="177"/>
    </location>
</feature>
<dbReference type="Proteomes" id="UP000597341">
    <property type="component" value="Unassembled WGS sequence"/>
</dbReference>
<feature type="signal peptide" evidence="1">
    <location>
        <begin position="1"/>
        <end position="27"/>
    </location>
</feature>
<dbReference type="PANTHER" id="PTHR42852">
    <property type="entry name" value="THIOL:DISULFIDE INTERCHANGE PROTEIN DSBE"/>
    <property type="match status" value="1"/>
</dbReference>
<dbReference type="SUPFAM" id="SSF52833">
    <property type="entry name" value="Thioredoxin-like"/>
    <property type="match status" value="1"/>
</dbReference>
<dbReference type="PROSITE" id="PS51352">
    <property type="entry name" value="THIOREDOXIN_2"/>
    <property type="match status" value="1"/>
</dbReference>
<dbReference type="InterPro" id="IPR050553">
    <property type="entry name" value="Thioredoxin_ResA/DsbE_sf"/>
</dbReference>
<dbReference type="Pfam" id="PF08534">
    <property type="entry name" value="Redoxin"/>
    <property type="match status" value="1"/>
</dbReference>
<dbReference type="PANTHER" id="PTHR42852:SF17">
    <property type="entry name" value="THIOREDOXIN-LIKE PROTEIN HI_1115"/>
    <property type="match status" value="1"/>
</dbReference>
<protein>
    <submittedName>
        <fullName evidence="3">Thiol:disulfide interchange protein</fullName>
    </submittedName>
</protein>
<proteinExistence type="predicted"/>
<dbReference type="InterPro" id="IPR013740">
    <property type="entry name" value="Redoxin"/>
</dbReference>
<evidence type="ECO:0000256" key="1">
    <source>
        <dbReference type="SAM" id="SignalP"/>
    </source>
</evidence>
<dbReference type="InterPro" id="IPR036249">
    <property type="entry name" value="Thioredoxin-like_sf"/>
</dbReference>
<dbReference type="InterPro" id="IPR013766">
    <property type="entry name" value="Thioredoxin_domain"/>
</dbReference>
<sequence>MVAPTSTRRLAGLVAVLALFASGCGSGGVASTADDTSTSRSTTATPAVLDFTSETVDGDTFDGTSLAGKPTVFWFWAPWCPTCWAQISGVSELAETYGADVNVVGVGSLDEREAIEGFAAEVSSDVTLLADPDGAVWRQLGVTAQSTYLVLDEAGTEQASGYLDDADLAALVEDLAG</sequence>
<name>A0ABQ3HQP4_9ACTN</name>
<organism evidence="3 4">
    <name type="scientific">Nocardioides flavus</name>
    <name type="common">ex Wang et al. 2016</name>
    <dbReference type="NCBI Taxonomy" id="2058780"/>
    <lineage>
        <taxon>Bacteria</taxon>
        <taxon>Bacillati</taxon>
        <taxon>Actinomycetota</taxon>
        <taxon>Actinomycetes</taxon>
        <taxon>Propionibacteriales</taxon>
        <taxon>Nocardioidaceae</taxon>
        <taxon>Nocardioides</taxon>
    </lineage>
</organism>
<evidence type="ECO:0000313" key="3">
    <source>
        <dbReference type="EMBL" id="GHE18954.1"/>
    </source>
</evidence>
<dbReference type="Gene3D" id="3.40.30.10">
    <property type="entry name" value="Glutaredoxin"/>
    <property type="match status" value="1"/>
</dbReference>
<reference evidence="4" key="1">
    <citation type="journal article" date="2019" name="Int. J. Syst. Evol. Microbiol.">
        <title>The Global Catalogue of Microorganisms (GCM) 10K type strain sequencing project: providing services to taxonomists for standard genome sequencing and annotation.</title>
        <authorList>
            <consortium name="The Broad Institute Genomics Platform"/>
            <consortium name="The Broad Institute Genome Sequencing Center for Infectious Disease"/>
            <person name="Wu L."/>
            <person name="Ma J."/>
        </authorList>
    </citation>
    <scope>NUCLEOTIDE SEQUENCE [LARGE SCALE GENOMIC DNA]</scope>
    <source>
        <strain evidence="4">CGMCC 1.12791</strain>
    </source>
</reference>
<dbReference type="RefSeq" id="WP_191280838.1">
    <property type="nucleotide sequence ID" value="NZ_BNAD01000015.1"/>
</dbReference>
<evidence type="ECO:0000313" key="4">
    <source>
        <dbReference type="Proteomes" id="UP000597341"/>
    </source>
</evidence>
<keyword evidence="4" id="KW-1185">Reference proteome</keyword>